<protein>
    <recommendedName>
        <fullName evidence="4">G protein pathway suppressor 2</fullName>
    </recommendedName>
</protein>
<gene>
    <name evidence="2" type="ORF">CEUTPL_LOCUS2989</name>
</gene>
<dbReference type="EMBL" id="OU892287">
    <property type="protein sequence ID" value="CAG9762307.1"/>
    <property type="molecule type" value="Genomic_DNA"/>
</dbReference>
<evidence type="ECO:0000256" key="1">
    <source>
        <dbReference type="SAM" id="MobiDB-lite"/>
    </source>
</evidence>
<evidence type="ECO:0008006" key="4">
    <source>
        <dbReference type="Google" id="ProtNLM"/>
    </source>
</evidence>
<organism evidence="2 3">
    <name type="scientific">Ceutorhynchus assimilis</name>
    <name type="common">cabbage seed weevil</name>
    <dbReference type="NCBI Taxonomy" id="467358"/>
    <lineage>
        <taxon>Eukaryota</taxon>
        <taxon>Metazoa</taxon>
        <taxon>Ecdysozoa</taxon>
        <taxon>Arthropoda</taxon>
        <taxon>Hexapoda</taxon>
        <taxon>Insecta</taxon>
        <taxon>Pterygota</taxon>
        <taxon>Neoptera</taxon>
        <taxon>Endopterygota</taxon>
        <taxon>Coleoptera</taxon>
        <taxon>Polyphaga</taxon>
        <taxon>Cucujiformia</taxon>
        <taxon>Curculionidae</taxon>
        <taxon>Ceutorhynchinae</taxon>
        <taxon>Ceutorhynchus</taxon>
    </lineage>
</organism>
<proteinExistence type="predicted"/>
<dbReference type="GO" id="GO:0006357">
    <property type="term" value="P:regulation of transcription by RNA polymerase II"/>
    <property type="evidence" value="ECO:0007669"/>
    <property type="project" value="TreeGrafter"/>
</dbReference>
<feature type="compositionally biased region" description="Acidic residues" evidence="1">
    <location>
        <begin position="21"/>
        <end position="31"/>
    </location>
</feature>
<dbReference type="PANTHER" id="PTHR22654:SF2">
    <property type="entry name" value="G PROTEIN PATHWAY SUPPRESSOR 2"/>
    <property type="match status" value="1"/>
</dbReference>
<sequence length="362" mass="41561">MPAAVEEGTANTNVNVSTNEETNENEEENAEVPDRNQQKWLVLKAHILRDRARKKQEREAEAEEERRRKEREAREQQDVMTLGETREQISQLEAKLQMFKEEKHQLFLQLKRVLNEDDHRRRQLQQRDANEQQQQMVQIQSLQQQGLMPHQPQTVYVQQPLPPGRIQTIQAPPQMPAAYKTAIKRPRSPSPPPQVPVSLYHQGYAAYKPQGVSGGSYQASPQKDDGRRNELVRAVLWNKAPQYSNQPSAFYPVAPQDISIYYPGLARETVRPVYDQQRPQGFPIEHKLPEHYTTLRTATSQHGHVIHPGPGLTINPAQAQPKGGSITAGYPVRTQQYHQQAAPASLYTTQSRQIYQNYPQRE</sequence>
<feature type="compositionally biased region" description="Basic and acidic residues" evidence="1">
    <location>
        <begin position="56"/>
        <end position="77"/>
    </location>
</feature>
<evidence type="ECO:0000313" key="2">
    <source>
        <dbReference type="EMBL" id="CAG9762307.1"/>
    </source>
</evidence>
<keyword evidence="3" id="KW-1185">Reference proteome</keyword>
<feature type="region of interest" description="Disordered" evidence="1">
    <location>
        <begin position="1"/>
        <end position="39"/>
    </location>
</feature>
<accession>A0A9N9MKS6</accession>
<dbReference type="OrthoDB" id="10038194at2759"/>
<dbReference type="Pfam" id="PF15991">
    <property type="entry name" value="G_path_suppress"/>
    <property type="match status" value="1"/>
</dbReference>
<evidence type="ECO:0000313" key="3">
    <source>
        <dbReference type="Proteomes" id="UP001152799"/>
    </source>
</evidence>
<reference evidence="2" key="1">
    <citation type="submission" date="2022-01" db="EMBL/GenBank/DDBJ databases">
        <authorList>
            <person name="King R."/>
        </authorList>
    </citation>
    <scope>NUCLEOTIDE SEQUENCE</scope>
</reference>
<dbReference type="Proteomes" id="UP001152799">
    <property type="component" value="Chromosome 11"/>
</dbReference>
<dbReference type="GO" id="GO:0005667">
    <property type="term" value="C:transcription regulator complex"/>
    <property type="evidence" value="ECO:0007669"/>
    <property type="project" value="TreeGrafter"/>
</dbReference>
<dbReference type="InterPro" id="IPR026094">
    <property type="entry name" value="GPS2"/>
</dbReference>
<feature type="region of interest" description="Disordered" evidence="1">
    <location>
        <begin position="51"/>
        <end position="79"/>
    </location>
</feature>
<dbReference type="GO" id="GO:0003712">
    <property type="term" value="F:transcription coregulator activity"/>
    <property type="evidence" value="ECO:0007669"/>
    <property type="project" value="TreeGrafter"/>
</dbReference>
<name>A0A9N9MKS6_9CUCU</name>
<feature type="compositionally biased region" description="Low complexity" evidence="1">
    <location>
        <begin position="9"/>
        <end position="20"/>
    </location>
</feature>
<dbReference type="AlphaFoldDB" id="A0A9N9MKS6"/>
<dbReference type="PANTHER" id="PTHR22654">
    <property type="entry name" value="G PROTEIN PATHWAY SUPPRESSOR 2"/>
    <property type="match status" value="1"/>
</dbReference>